<sequence>MTIRITPAARSRMQEFLARQPGAAGVRFGARPSGCSGYTYSVDIAETLGADDRVFEVDGVRLVVDAKSLPLLDGTEIDFRRQGLNAAFAFDNPNATGACGCGESFTVGAQD</sequence>
<dbReference type="GO" id="GO:0005829">
    <property type="term" value="C:cytosol"/>
    <property type="evidence" value="ECO:0007669"/>
    <property type="project" value="TreeGrafter"/>
</dbReference>
<dbReference type="EMBL" id="DF952378">
    <property type="protein sequence ID" value="GAN44460.1"/>
    <property type="molecule type" value="Genomic_DNA"/>
</dbReference>
<comment type="similarity">
    <text evidence="1">Belongs to the HesB/IscA family.</text>
</comment>
<keyword evidence="5" id="KW-1185">Reference proteome</keyword>
<dbReference type="RefSeq" id="WP_062535966.1">
    <property type="nucleotide sequence ID" value="NZ_DF970177.1"/>
</dbReference>
<evidence type="ECO:0000313" key="4">
    <source>
        <dbReference type="EMBL" id="GAP65839.1"/>
    </source>
</evidence>
<gene>
    <name evidence="3" type="ORF">MBSD_0995</name>
    <name evidence="4" type="ORF">MBSD_n1130</name>
</gene>
<dbReference type="EMBL" id="DF970177">
    <property type="protein sequence ID" value="GAP65839.1"/>
    <property type="molecule type" value="Genomic_DNA"/>
</dbReference>
<dbReference type="PROSITE" id="PS01152">
    <property type="entry name" value="HESB"/>
    <property type="match status" value="1"/>
</dbReference>
<dbReference type="GO" id="GO:0051537">
    <property type="term" value="F:2 iron, 2 sulfur cluster binding"/>
    <property type="evidence" value="ECO:0007669"/>
    <property type="project" value="TreeGrafter"/>
</dbReference>
<dbReference type="NCBIfam" id="TIGR00049">
    <property type="entry name" value="iron-sulfur cluster assembly accessory protein"/>
    <property type="match status" value="1"/>
</dbReference>
<dbReference type="HOGENOM" id="CLU_069054_4_2_6"/>
<dbReference type="PANTHER" id="PTHR10072:SF41">
    <property type="entry name" value="IRON-SULFUR CLUSTER ASSEMBLY 1 HOMOLOG, MITOCHONDRIAL"/>
    <property type="match status" value="1"/>
</dbReference>
<accession>A0A0K8QLU4</accession>
<name>A0A0K8QLU4_9GAMM</name>
<dbReference type="InterPro" id="IPR035903">
    <property type="entry name" value="HesB-like_dom_sf"/>
</dbReference>
<evidence type="ECO:0000313" key="3">
    <source>
        <dbReference type="EMBL" id="GAN44460.1"/>
    </source>
</evidence>
<reference evidence="4" key="2">
    <citation type="submission" date="2015-08" db="EMBL/GenBank/DDBJ databases">
        <title>Complete DNA Sequence of Pseudomonas syringae pv. actinidiae, the Causal Agent of Kiwifruit Canker Disease.</title>
        <authorList>
            <person name="Rikkerink E.H.A."/>
            <person name="Fineran P.C."/>
        </authorList>
    </citation>
    <scope>NUCLEOTIDE SEQUENCE</scope>
    <source>
        <strain evidence="4">SkMP5</strain>
    </source>
</reference>
<dbReference type="Gene3D" id="2.60.300.12">
    <property type="entry name" value="HesB-like domain"/>
    <property type="match status" value="1"/>
</dbReference>
<reference evidence="3" key="1">
    <citation type="submission" date="2015-03" db="EMBL/GenBank/DDBJ databases">
        <title>Draft genome sequence of Mizugakiibacter sediminis skMP5.</title>
        <authorList>
            <person name="Watanabe T."/>
            <person name="Kojima H."/>
            <person name="Fukui M."/>
        </authorList>
    </citation>
    <scope>NUCLEOTIDE SEQUENCE</scope>
    <source>
        <strain evidence="3">SkMP5</strain>
    </source>
</reference>
<protein>
    <submittedName>
        <fullName evidence="3">Fe-S cluster assembly protein HesB</fullName>
    </submittedName>
    <submittedName>
        <fullName evidence="4">Iron-sulfur cluster assembly accessory protein</fullName>
    </submittedName>
</protein>
<feature type="domain" description="Core" evidence="2">
    <location>
        <begin position="1"/>
        <end position="103"/>
    </location>
</feature>
<proteinExistence type="inferred from homology"/>
<organism evidence="4">
    <name type="scientific">Mizugakiibacter sediminis</name>
    <dbReference type="NCBI Taxonomy" id="1475481"/>
    <lineage>
        <taxon>Bacteria</taxon>
        <taxon>Pseudomonadati</taxon>
        <taxon>Pseudomonadota</taxon>
        <taxon>Gammaproteobacteria</taxon>
        <taxon>Lysobacterales</taxon>
        <taxon>Rhodanobacteraceae</taxon>
        <taxon>Mizugakiibacter</taxon>
    </lineage>
</organism>
<dbReference type="PANTHER" id="PTHR10072">
    <property type="entry name" value="IRON-SULFUR CLUSTER ASSEMBLY PROTEIN"/>
    <property type="match status" value="1"/>
</dbReference>
<dbReference type="OrthoDB" id="9801228at2"/>
<dbReference type="Proteomes" id="UP000253740">
    <property type="component" value="Unassembled WGS sequence"/>
</dbReference>
<evidence type="ECO:0000256" key="1">
    <source>
        <dbReference type="ARBA" id="ARBA00006718"/>
    </source>
</evidence>
<dbReference type="InterPro" id="IPR050322">
    <property type="entry name" value="Fe-S_cluster_asmbl/transfer"/>
</dbReference>
<dbReference type="GO" id="GO:0016226">
    <property type="term" value="P:iron-sulfur cluster assembly"/>
    <property type="evidence" value="ECO:0007669"/>
    <property type="project" value="InterPro"/>
</dbReference>
<evidence type="ECO:0000259" key="2">
    <source>
        <dbReference type="Pfam" id="PF01521"/>
    </source>
</evidence>
<dbReference type="Pfam" id="PF01521">
    <property type="entry name" value="Fe-S_biosyn"/>
    <property type="match status" value="1"/>
</dbReference>
<dbReference type="SUPFAM" id="SSF89360">
    <property type="entry name" value="HesB-like domain"/>
    <property type="match status" value="1"/>
</dbReference>
<dbReference type="InterPro" id="IPR016092">
    <property type="entry name" value="ATAP"/>
</dbReference>
<dbReference type="AlphaFoldDB" id="A0A0K8QLU4"/>
<dbReference type="InterPro" id="IPR000361">
    <property type="entry name" value="ATAP_core_dom"/>
</dbReference>
<evidence type="ECO:0000313" key="5">
    <source>
        <dbReference type="Proteomes" id="UP000253740"/>
    </source>
</evidence>
<dbReference type="STRING" id="1475481.GCA_000953855_01150"/>
<dbReference type="InterPro" id="IPR017870">
    <property type="entry name" value="FeS_cluster_insertion_CS"/>
</dbReference>